<feature type="region of interest" description="Disordered" evidence="1">
    <location>
        <begin position="1"/>
        <end position="32"/>
    </location>
</feature>
<dbReference type="Proteomes" id="UP000193218">
    <property type="component" value="Unassembled WGS sequence"/>
</dbReference>
<protein>
    <recommendedName>
        <fullName evidence="2">Beta-glucuronidase C-terminal domain-containing protein</fullName>
    </recommendedName>
</protein>
<accession>A0A1Y1UHC1</accession>
<proteinExistence type="predicted"/>
<dbReference type="Gene3D" id="3.20.20.80">
    <property type="entry name" value="Glycosidases"/>
    <property type="match status" value="1"/>
</dbReference>
<dbReference type="InterPro" id="IPR031728">
    <property type="entry name" value="GlcAase_C"/>
</dbReference>
<keyword evidence="4" id="KW-1185">Reference proteome</keyword>
<gene>
    <name evidence="3" type="ORF">BD324DRAFT_451328</name>
</gene>
<comment type="caution">
    <text evidence="3">The sequence shown here is derived from an EMBL/GenBank/DDBJ whole genome shotgun (WGS) entry which is preliminary data.</text>
</comment>
<evidence type="ECO:0000256" key="1">
    <source>
        <dbReference type="SAM" id="MobiDB-lite"/>
    </source>
</evidence>
<evidence type="ECO:0000313" key="4">
    <source>
        <dbReference type="Proteomes" id="UP000193218"/>
    </source>
</evidence>
<dbReference type="AlphaFoldDB" id="A0A1Y1UHC1"/>
<dbReference type="GeneID" id="33554627"/>
<dbReference type="InParanoid" id="A0A1Y1UHC1"/>
<dbReference type="OrthoDB" id="2796951at2759"/>
<evidence type="ECO:0000259" key="2">
    <source>
        <dbReference type="Pfam" id="PF16862"/>
    </source>
</evidence>
<evidence type="ECO:0000313" key="3">
    <source>
        <dbReference type="EMBL" id="ORX37451.1"/>
    </source>
</evidence>
<dbReference type="PANTHER" id="PTHR36183:SF2">
    <property type="entry name" value="BETA-GLUCURONIDASE C-TERMINAL DOMAIN-CONTAINING PROTEIN"/>
    <property type="match status" value="1"/>
</dbReference>
<sequence>MFSMTESPAGPSSRPIHSTISRRRQHARRSRRNTLLSTAVTALSLLPSVAAQASITVYNTVGTVTQATLAPSATYTGLPAYDPTMLTPPDAPQPPVDAVSVNVPGTADAVQAAGMLLSKEQMGNFVGFSIELSVAPSLFGSYSGILKPEFLNYMANIQVRAGMGPIIRVGGNTQDSSTLYTQGFDNGQDIQKTQSTDQYGNAVTTPIVNYSPELLYIMANISSHVDARWYFGLAFNESDVSPPIENIATAAQYISNILSDKLLGLVVGNEPDLYVDHNHREAGYNVTDYMTEFDAVTDLVLQTDSLTLQAPFVGPSVCCQVPGFELQDILNAGYLDAQNSARIGQVTVQHYPENNCQIDGNVEDPQTLFPTYLNHTSPQALVQLYAADVAAVRSAGKEIVMLETNTASCGGFPGLSDSFGAAIWMTDYALQMAYGNFSAALLHSGGQGTYYNPFTPPSGTLPDYYKWTTGSVYYSALVVAEAFGQSNVSQIVDLNMNNGSIYHPGYAIYENGAPSRLVLINYVSDPTGASTYQATVTLGDGVALPSSVAVRYLQAPSVADHDNITWAGQTLGSSFNSDGRLMGNQTTVTIDCENGACVVPVYAPSIALVFLNGDALTNSNPVEGATQTYATTVIGFGSATINPEVLETSNGQNGGQLGSNSKGSAGAADRRAVISSGFLVAFTLASAVFASLS</sequence>
<dbReference type="RefSeq" id="XP_021871489.1">
    <property type="nucleotide sequence ID" value="XM_022012819.1"/>
</dbReference>
<dbReference type="SUPFAM" id="SSF51445">
    <property type="entry name" value="(Trans)glycosidases"/>
    <property type="match status" value="1"/>
</dbReference>
<dbReference type="PANTHER" id="PTHR36183">
    <property type="entry name" value="BETA-GLUCURONIDASE"/>
    <property type="match status" value="1"/>
</dbReference>
<organism evidence="3 4">
    <name type="scientific">Kockovaella imperatae</name>
    <dbReference type="NCBI Taxonomy" id="4999"/>
    <lineage>
        <taxon>Eukaryota</taxon>
        <taxon>Fungi</taxon>
        <taxon>Dikarya</taxon>
        <taxon>Basidiomycota</taxon>
        <taxon>Agaricomycotina</taxon>
        <taxon>Tremellomycetes</taxon>
        <taxon>Tremellales</taxon>
        <taxon>Cuniculitremaceae</taxon>
        <taxon>Kockovaella</taxon>
    </lineage>
</organism>
<feature type="compositionally biased region" description="Basic residues" evidence="1">
    <location>
        <begin position="20"/>
        <end position="32"/>
    </location>
</feature>
<dbReference type="Pfam" id="PF16862">
    <property type="entry name" value="Glyco_hydro_79C"/>
    <property type="match status" value="1"/>
</dbReference>
<reference evidence="3 4" key="1">
    <citation type="submission" date="2017-03" db="EMBL/GenBank/DDBJ databases">
        <title>Widespread Adenine N6-methylation of Active Genes in Fungi.</title>
        <authorList>
            <consortium name="DOE Joint Genome Institute"/>
            <person name="Mondo S.J."/>
            <person name="Dannebaum R.O."/>
            <person name="Kuo R.C."/>
            <person name="Louie K.B."/>
            <person name="Bewick A.J."/>
            <person name="Labutti K."/>
            <person name="Haridas S."/>
            <person name="Kuo A."/>
            <person name="Salamov A."/>
            <person name="Ahrendt S.R."/>
            <person name="Lau R."/>
            <person name="Bowen B.P."/>
            <person name="Lipzen A."/>
            <person name="Sullivan W."/>
            <person name="Andreopoulos W.B."/>
            <person name="Clum A."/>
            <person name="Lindquist E."/>
            <person name="Daum C."/>
            <person name="Northen T.R."/>
            <person name="Ramamoorthy G."/>
            <person name="Schmitz R.J."/>
            <person name="Gryganskyi A."/>
            <person name="Culley D."/>
            <person name="Magnuson J."/>
            <person name="James T.Y."/>
            <person name="O'Malley M.A."/>
            <person name="Stajich J.E."/>
            <person name="Spatafora J.W."/>
            <person name="Visel A."/>
            <person name="Grigoriev I.V."/>
        </authorList>
    </citation>
    <scope>NUCLEOTIDE SEQUENCE [LARGE SCALE GENOMIC DNA]</scope>
    <source>
        <strain evidence="3 4">NRRL Y-17943</strain>
    </source>
</reference>
<dbReference type="InterPro" id="IPR052974">
    <property type="entry name" value="GH79_Enzymes"/>
</dbReference>
<name>A0A1Y1UHC1_9TREE</name>
<dbReference type="STRING" id="4999.A0A1Y1UHC1"/>
<dbReference type="InterPro" id="IPR017853">
    <property type="entry name" value="GH"/>
</dbReference>
<dbReference type="EMBL" id="NBSH01000006">
    <property type="protein sequence ID" value="ORX37451.1"/>
    <property type="molecule type" value="Genomic_DNA"/>
</dbReference>
<feature type="domain" description="Beta-glucuronidase C-terminal" evidence="2">
    <location>
        <begin position="505"/>
        <end position="608"/>
    </location>
</feature>